<sequence>MAFSSTVGTRGLPGMAPHPRGTCPARPAPSRVSLARAFPCPLSTTTGKITGHLSHDLSHNRGSLESQLSPVTAGAPLAASPRTAAALPSLCQAGKHCSSPGKRSCRPSVRRRTCQTRWWQAASADPGQRRLLLLSAVAPLPFSRRPCSPLHAGWTRPWDVLLGRGSAGNAAPRPQGPARVDNTPLAAALGQHAAGSRPETLLPKGTEAPSLRSGGVPLRPGGRQGRSQAMAVSLRNNIADNTQKFMFKLQRDKSQLDVPDEKEFWLNSRRNPVAECHRESLPHILVEAVPLGYRYHWRYQCPYQRQCPLQRPLMFSRDTPAAPPREPPFRPPRRSADRCLERGLPLGSGYGPSRRSSCTSVSGLVLREGLALAWEAVHAD</sequence>
<feature type="region of interest" description="Disordered" evidence="1">
    <location>
        <begin position="191"/>
        <end position="226"/>
    </location>
</feature>
<gene>
    <name evidence="2" type="ORF">C7M84_019178</name>
</gene>
<name>A0A3R7QC11_PENVA</name>
<reference evidence="2 3" key="2">
    <citation type="submission" date="2019-01" db="EMBL/GenBank/DDBJ databases">
        <title>The decoding of complex shrimp genome reveals the adaptation for benthos swimmer, frequently molting mechanism and breeding impact on genome.</title>
        <authorList>
            <person name="Sun Y."/>
            <person name="Gao Y."/>
            <person name="Yu Y."/>
        </authorList>
    </citation>
    <scope>NUCLEOTIDE SEQUENCE [LARGE SCALE GENOMIC DNA]</scope>
    <source>
        <tissue evidence="2">Muscle</tissue>
    </source>
</reference>
<dbReference type="AlphaFoldDB" id="A0A3R7QC11"/>
<comment type="caution">
    <text evidence="2">The sequence shown here is derived from an EMBL/GenBank/DDBJ whole genome shotgun (WGS) entry which is preliminary data.</text>
</comment>
<protein>
    <submittedName>
        <fullName evidence="2">Uncharacterized protein</fullName>
    </submittedName>
</protein>
<proteinExistence type="predicted"/>
<feature type="region of interest" description="Disordered" evidence="1">
    <location>
        <begin position="1"/>
        <end position="28"/>
    </location>
</feature>
<organism evidence="2 3">
    <name type="scientific">Penaeus vannamei</name>
    <name type="common">Whiteleg shrimp</name>
    <name type="synonym">Litopenaeus vannamei</name>
    <dbReference type="NCBI Taxonomy" id="6689"/>
    <lineage>
        <taxon>Eukaryota</taxon>
        <taxon>Metazoa</taxon>
        <taxon>Ecdysozoa</taxon>
        <taxon>Arthropoda</taxon>
        <taxon>Crustacea</taxon>
        <taxon>Multicrustacea</taxon>
        <taxon>Malacostraca</taxon>
        <taxon>Eumalacostraca</taxon>
        <taxon>Eucarida</taxon>
        <taxon>Decapoda</taxon>
        <taxon>Dendrobranchiata</taxon>
        <taxon>Penaeoidea</taxon>
        <taxon>Penaeidae</taxon>
        <taxon>Penaeus</taxon>
    </lineage>
</organism>
<evidence type="ECO:0000313" key="2">
    <source>
        <dbReference type="EMBL" id="ROT62956.1"/>
    </source>
</evidence>
<keyword evidence="3" id="KW-1185">Reference proteome</keyword>
<dbReference type="Proteomes" id="UP000283509">
    <property type="component" value="Unassembled WGS sequence"/>
</dbReference>
<dbReference type="EMBL" id="QCYY01003518">
    <property type="protein sequence ID" value="ROT62956.1"/>
    <property type="molecule type" value="Genomic_DNA"/>
</dbReference>
<accession>A0A3R7QC11</accession>
<evidence type="ECO:0000256" key="1">
    <source>
        <dbReference type="SAM" id="MobiDB-lite"/>
    </source>
</evidence>
<evidence type="ECO:0000313" key="3">
    <source>
        <dbReference type="Proteomes" id="UP000283509"/>
    </source>
</evidence>
<reference evidence="2 3" key="1">
    <citation type="submission" date="2018-04" db="EMBL/GenBank/DDBJ databases">
        <authorList>
            <person name="Zhang X."/>
            <person name="Yuan J."/>
            <person name="Li F."/>
            <person name="Xiang J."/>
        </authorList>
    </citation>
    <scope>NUCLEOTIDE SEQUENCE [LARGE SCALE GENOMIC DNA]</scope>
    <source>
        <tissue evidence="2">Muscle</tissue>
    </source>
</reference>